<gene>
    <name evidence="2" type="ORF">ASKIR_0793</name>
    <name evidence="3" type="ORF">CP959_09700</name>
</gene>
<dbReference type="EMBL" id="CP032099">
    <property type="protein sequence ID" value="AXX84614.1"/>
    <property type="molecule type" value="Genomic_DNA"/>
</dbReference>
<reference evidence="3 5" key="1">
    <citation type="submission" date="2017-09" db="EMBL/GenBank/DDBJ databases">
        <title>Genomics of the genus Arcobacter.</title>
        <authorList>
            <person name="Perez-Cataluna A."/>
            <person name="Figueras M.J."/>
            <person name="Salas-Masso N."/>
        </authorList>
    </citation>
    <scope>NUCLEOTIDE SEQUENCE [LARGE SCALE GENOMIC DNA]</scope>
    <source>
        <strain evidence="3 5">LMG 6621</strain>
    </source>
</reference>
<sequence length="106" mass="12205">MGTNIKNSIKNLLKIMPCLYSSNKVLILNGISYRVKLFYVILFWTIQGLFGFTLYPIFGLFMFGIILENSNNSILLSTTITLVSLYILVYVILFIFSYFAPLKKEI</sequence>
<accession>A0AAD0WN82</accession>
<keyword evidence="1" id="KW-1133">Transmembrane helix</keyword>
<feature type="transmembrane region" description="Helical" evidence="1">
    <location>
        <begin position="37"/>
        <end position="67"/>
    </location>
</feature>
<evidence type="ECO:0000313" key="4">
    <source>
        <dbReference type="Proteomes" id="UP000262029"/>
    </source>
</evidence>
<protein>
    <submittedName>
        <fullName evidence="2">Membrane protein</fullName>
    </submittedName>
</protein>
<dbReference type="GeneID" id="61750546"/>
<keyword evidence="1" id="KW-0812">Transmembrane</keyword>
<keyword evidence="5" id="KW-1185">Reference proteome</keyword>
<keyword evidence="1" id="KW-0472">Membrane</keyword>
<dbReference type="Proteomes" id="UP000290580">
    <property type="component" value="Unassembled WGS sequence"/>
</dbReference>
<dbReference type="Proteomes" id="UP000262029">
    <property type="component" value="Chromosome"/>
</dbReference>
<dbReference type="EMBL" id="NXIC01000009">
    <property type="protein sequence ID" value="RXI24701.1"/>
    <property type="molecule type" value="Genomic_DNA"/>
</dbReference>
<evidence type="ECO:0000256" key="1">
    <source>
        <dbReference type="SAM" id="Phobius"/>
    </source>
</evidence>
<feature type="transmembrane region" description="Helical" evidence="1">
    <location>
        <begin position="73"/>
        <end position="100"/>
    </location>
</feature>
<reference evidence="2 4" key="2">
    <citation type="submission" date="2018-08" db="EMBL/GenBank/DDBJ databases">
        <title>Complete genome of the Arcobacter skirrowii type strain LMG 6621.</title>
        <authorList>
            <person name="Miller W.G."/>
            <person name="Yee E."/>
            <person name="Bono J.L."/>
        </authorList>
    </citation>
    <scope>NUCLEOTIDE SEQUENCE [LARGE SCALE GENOMIC DNA]</scope>
    <source>
        <strain evidence="2 4">CCUG 10374</strain>
    </source>
</reference>
<organism evidence="2 4">
    <name type="scientific">Aliarcobacter skirrowii CCUG 10374</name>
    <dbReference type="NCBI Taxonomy" id="1032239"/>
    <lineage>
        <taxon>Bacteria</taxon>
        <taxon>Pseudomonadati</taxon>
        <taxon>Campylobacterota</taxon>
        <taxon>Epsilonproteobacteria</taxon>
        <taxon>Campylobacterales</taxon>
        <taxon>Arcobacteraceae</taxon>
        <taxon>Aliarcobacter</taxon>
    </lineage>
</organism>
<evidence type="ECO:0000313" key="3">
    <source>
        <dbReference type="EMBL" id="RXI24701.1"/>
    </source>
</evidence>
<proteinExistence type="predicted"/>
<evidence type="ECO:0000313" key="5">
    <source>
        <dbReference type="Proteomes" id="UP000290580"/>
    </source>
</evidence>
<dbReference type="AlphaFoldDB" id="A0AAD0WN82"/>
<name>A0AAD0WN82_9BACT</name>
<dbReference type="RefSeq" id="WP_115588527.1">
    <property type="nucleotide sequence ID" value="NZ_CP032099.1"/>
</dbReference>
<evidence type="ECO:0000313" key="2">
    <source>
        <dbReference type="EMBL" id="AXX84614.1"/>
    </source>
</evidence>